<comment type="subcellular location">
    <subcellularLocation>
        <location evidence="1">Cell membrane</location>
        <topology evidence="1">Multi-pass membrane protein</topology>
    </subcellularLocation>
</comment>
<dbReference type="EMBL" id="JAVREK010000016">
    <property type="protein sequence ID" value="MDT0303558.1"/>
    <property type="molecule type" value="Genomic_DNA"/>
</dbReference>
<evidence type="ECO:0000256" key="6">
    <source>
        <dbReference type="ARBA" id="ARBA00023136"/>
    </source>
</evidence>
<dbReference type="InterPro" id="IPR000731">
    <property type="entry name" value="SSD"/>
</dbReference>
<dbReference type="Pfam" id="PF03176">
    <property type="entry name" value="MMPL"/>
    <property type="match status" value="2"/>
</dbReference>
<reference evidence="11" key="1">
    <citation type="submission" date="2023-07" db="EMBL/GenBank/DDBJ databases">
        <title>30 novel species of actinomycetes from the DSMZ collection.</title>
        <authorList>
            <person name="Nouioui I."/>
        </authorList>
    </citation>
    <scope>NUCLEOTIDE SEQUENCE [LARGE SCALE GENOMIC DNA]</scope>
    <source>
        <strain evidence="11">DSM 45055</strain>
    </source>
</reference>
<comment type="caution">
    <text evidence="10">The sequence shown here is derived from an EMBL/GenBank/DDBJ whole genome shotgun (WGS) entry which is preliminary data.</text>
</comment>
<organism evidence="10 11">
    <name type="scientific">Streptomonospora wellingtoniae</name>
    <dbReference type="NCBI Taxonomy" id="3075544"/>
    <lineage>
        <taxon>Bacteria</taxon>
        <taxon>Bacillati</taxon>
        <taxon>Actinomycetota</taxon>
        <taxon>Actinomycetes</taxon>
        <taxon>Streptosporangiales</taxon>
        <taxon>Nocardiopsidaceae</taxon>
        <taxon>Streptomonospora</taxon>
    </lineage>
</organism>
<evidence type="ECO:0000256" key="5">
    <source>
        <dbReference type="ARBA" id="ARBA00022989"/>
    </source>
</evidence>
<evidence type="ECO:0000313" key="10">
    <source>
        <dbReference type="EMBL" id="MDT0303558.1"/>
    </source>
</evidence>
<feature type="transmembrane region" description="Helical" evidence="8">
    <location>
        <begin position="283"/>
        <end position="304"/>
    </location>
</feature>
<feature type="transmembrane region" description="Helical" evidence="8">
    <location>
        <begin position="550"/>
        <end position="569"/>
    </location>
</feature>
<feature type="region of interest" description="Disordered" evidence="7">
    <location>
        <begin position="463"/>
        <end position="490"/>
    </location>
</feature>
<feature type="transmembrane region" description="Helical" evidence="8">
    <location>
        <begin position="207"/>
        <end position="230"/>
    </location>
</feature>
<dbReference type="PANTHER" id="PTHR33406">
    <property type="entry name" value="MEMBRANE PROTEIN MJ1562-RELATED"/>
    <property type="match status" value="1"/>
</dbReference>
<evidence type="ECO:0000313" key="11">
    <source>
        <dbReference type="Proteomes" id="UP001183226"/>
    </source>
</evidence>
<feature type="transmembrane region" description="Helical" evidence="8">
    <location>
        <begin position="678"/>
        <end position="697"/>
    </location>
</feature>
<dbReference type="InterPro" id="IPR004869">
    <property type="entry name" value="MMPL_dom"/>
</dbReference>
<evidence type="ECO:0000256" key="4">
    <source>
        <dbReference type="ARBA" id="ARBA00022692"/>
    </source>
</evidence>
<evidence type="ECO:0000256" key="2">
    <source>
        <dbReference type="ARBA" id="ARBA00010157"/>
    </source>
</evidence>
<name>A0ABU2KWC5_9ACTN</name>
<dbReference type="Gene3D" id="1.20.1640.10">
    <property type="entry name" value="Multidrug efflux transporter AcrB transmembrane domain"/>
    <property type="match status" value="2"/>
</dbReference>
<evidence type="ECO:0000256" key="8">
    <source>
        <dbReference type="SAM" id="Phobius"/>
    </source>
</evidence>
<feature type="transmembrane region" description="Helical" evidence="8">
    <location>
        <begin position="242"/>
        <end position="262"/>
    </location>
</feature>
<dbReference type="PROSITE" id="PS50156">
    <property type="entry name" value="SSD"/>
    <property type="match status" value="1"/>
</dbReference>
<dbReference type="SUPFAM" id="SSF82866">
    <property type="entry name" value="Multidrug efflux transporter AcrB transmembrane domain"/>
    <property type="match status" value="2"/>
</dbReference>
<evidence type="ECO:0000259" key="9">
    <source>
        <dbReference type="PROSITE" id="PS50156"/>
    </source>
</evidence>
<feature type="transmembrane region" description="Helical" evidence="8">
    <location>
        <begin position="649"/>
        <end position="672"/>
    </location>
</feature>
<protein>
    <submittedName>
        <fullName evidence="10">MMPL family transporter</fullName>
    </submittedName>
</protein>
<feature type="domain" description="SSD" evidence="9">
    <location>
        <begin position="579"/>
        <end position="707"/>
    </location>
</feature>
<evidence type="ECO:0000256" key="7">
    <source>
        <dbReference type="SAM" id="MobiDB-lite"/>
    </source>
</evidence>
<feature type="transmembrane region" description="Helical" evidence="8">
    <location>
        <begin position="20"/>
        <end position="39"/>
    </location>
</feature>
<proteinExistence type="inferred from homology"/>
<feature type="transmembrane region" description="Helical" evidence="8">
    <location>
        <begin position="175"/>
        <end position="200"/>
    </location>
</feature>
<feature type="transmembrane region" description="Helical" evidence="8">
    <location>
        <begin position="384"/>
        <end position="403"/>
    </location>
</feature>
<keyword evidence="5 8" id="KW-1133">Transmembrane helix</keyword>
<sequence length="724" mass="73588">MVHGSAHRTEASRSPWRRRVWTGAAIVVALAWIAGAGPLGSYVGRLSEVQTNEQSAFLPLGAESTEVSEIEEDFSEQDAAPAFVAYTDEDGVDPAAVRADARAIAESDAVGGRIAGPLFGTEDDGVAQLIVPLDPGMEETAAVDLLRAEVADSSTEDGTEVLVTGPAGFAADISAAFAGIDGTLLGVALAAVLAILVAVYRSPILPVAVIAAAVLALALAAAAVYAAAAADWLTLNGQSQGILFILVVGACTDYALLLVARYREALTEHRSAPPALASAVRGTAAPILASGGTVVLGVLCLLASDLASNRSLGPVAALGIGAAMATALTFLPAVLLLLGRTAFWPARPRYAVADADSAGGGEGGRARHPLWGRVARAVGRRPRAVWTVTALVLLAGAAFVPSFQAEGTSTADVFRTDVESVRGQEVLQRGFGDDAGSAPAVIVADADKADEIAAAAQRVDGVSGARPVAEGGGPPAGAEERPDAPAGPPKVADGRVLVEASLEAPAESARAVEIVRGLREEVRAVPGAGALVGGPSAVMLDTLETAQRDLVVVVPLVLAVVLAVLVVVLRSVVAPLLLVATTVLSFAAALGVGALVFNRVLGFPGADPVVPLFAFVFLVALGIDYNIFLMTRAREEAVHAGHREGVLRALTATGGVITSAGVVLAATFAALAVIPVLFLVQLAFLVAFGVLLDALVVRSLLVPALALDAGPRTWWPGRPARSGQ</sequence>
<keyword evidence="6 8" id="KW-0472">Membrane</keyword>
<evidence type="ECO:0000256" key="3">
    <source>
        <dbReference type="ARBA" id="ARBA00022475"/>
    </source>
</evidence>
<dbReference type="PANTHER" id="PTHR33406:SF6">
    <property type="entry name" value="MEMBRANE PROTEIN YDGH-RELATED"/>
    <property type="match status" value="1"/>
</dbReference>
<evidence type="ECO:0000256" key="1">
    <source>
        <dbReference type="ARBA" id="ARBA00004651"/>
    </source>
</evidence>
<accession>A0ABU2KWC5</accession>
<gene>
    <name evidence="10" type="ORF">RM446_15680</name>
</gene>
<dbReference type="RefSeq" id="WP_311546047.1">
    <property type="nucleotide sequence ID" value="NZ_JAVREK010000016.1"/>
</dbReference>
<dbReference type="Proteomes" id="UP001183226">
    <property type="component" value="Unassembled WGS sequence"/>
</dbReference>
<keyword evidence="11" id="KW-1185">Reference proteome</keyword>
<keyword evidence="3" id="KW-1003">Cell membrane</keyword>
<feature type="transmembrane region" description="Helical" evidence="8">
    <location>
        <begin position="316"/>
        <end position="339"/>
    </location>
</feature>
<feature type="transmembrane region" description="Helical" evidence="8">
    <location>
        <begin position="576"/>
        <end position="597"/>
    </location>
</feature>
<dbReference type="InterPro" id="IPR050545">
    <property type="entry name" value="Mycobact_MmpL"/>
</dbReference>
<keyword evidence="4 8" id="KW-0812">Transmembrane</keyword>
<feature type="transmembrane region" description="Helical" evidence="8">
    <location>
        <begin position="609"/>
        <end position="628"/>
    </location>
</feature>
<comment type="similarity">
    <text evidence="2">Belongs to the resistance-nodulation-cell division (RND) (TC 2.A.6) family. MmpL subfamily.</text>
</comment>